<protein>
    <submittedName>
        <fullName evidence="2">Uncharacterized protein</fullName>
    </submittedName>
</protein>
<comment type="caution">
    <text evidence="2">The sequence shown here is derived from an EMBL/GenBank/DDBJ whole genome shotgun (WGS) entry which is preliminary data.</text>
</comment>
<dbReference type="EMBL" id="PYDT01000003">
    <property type="protein sequence ID" value="THU65860.1"/>
    <property type="molecule type" value="Genomic_DNA"/>
</dbReference>
<proteinExistence type="predicted"/>
<reference evidence="2 3" key="1">
    <citation type="journal article" date="2019" name="Nat. Plants">
        <title>Genome sequencing of Musa balbisiana reveals subgenome evolution and function divergence in polyploid bananas.</title>
        <authorList>
            <person name="Yao X."/>
        </authorList>
    </citation>
    <scope>NUCLEOTIDE SEQUENCE [LARGE SCALE GENOMIC DNA]</scope>
    <source>
        <strain evidence="3">cv. DH-PKW</strain>
        <tissue evidence="2">Leaves</tissue>
    </source>
</reference>
<feature type="region of interest" description="Disordered" evidence="1">
    <location>
        <begin position="1"/>
        <end position="30"/>
    </location>
</feature>
<accession>A0A4S8JUK6</accession>
<gene>
    <name evidence="2" type="ORF">C4D60_Mb05t08090</name>
</gene>
<evidence type="ECO:0000313" key="3">
    <source>
        <dbReference type="Proteomes" id="UP000317650"/>
    </source>
</evidence>
<evidence type="ECO:0000256" key="1">
    <source>
        <dbReference type="SAM" id="MobiDB-lite"/>
    </source>
</evidence>
<name>A0A4S8JUK6_MUSBA</name>
<evidence type="ECO:0000313" key="2">
    <source>
        <dbReference type="EMBL" id="THU65860.1"/>
    </source>
</evidence>
<organism evidence="2 3">
    <name type="scientific">Musa balbisiana</name>
    <name type="common">Banana</name>
    <dbReference type="NCBI Taxonomy" id="52838"/>
    <lineage>
        <taxon>Eukaryota</taxon>
        <taxon>Viridiplantae</taxon>
        <taxon>Streptophyta</taxon>
        <taxon>Embryophyta</taxon>
        <taxon>Tracheophyta</taxon>
        <taxon>Spermatophyta</taxon>
        <taxon>Magnoliopsida</taxon>
        <taxon>Liliopsida</taxon>
        <taxon>Zingiberales</taxon>
        <taxon>Musaceae</taxon>
        <taxon>Musa</taxon>
    </lineage>
</organism>
<keyword evidence="3" id="KW-1185">Reference proteome</keyword>
<feature type="compositionally biased region" description="Basic and acidic residues" evidence="1">
    <location>
        <begin position="235"/>
        <end position="248"/>
    </location>
</feature>
<feature type="region of interest" description="Disordered" evidence="1">
    <location>
        <begin position="235"/>
        <end position="274"/>
    </location>
</feature>
<sequence length="294" mass="32772">MGKGNGTERENNERPGRRGSRGKGSEEGKEVSLVVGAWATTVTDVLTAAASTARPCMQAGTAAASCQCIHSDTCPPMHAESRAASCPTTLSRVFRGDAYSTVSSRVFDGGFVPDGVISSFRDSFVPDGTVPSFRDVFIPDSIHCTVLYRAQGWLSRPSPRFDHWNLEVSFREWFHATKGLKISSVTCLASYPKKQNVVRKKRLSPFLYPSIRMQKREHTALPELDGFRLGLSEEEHMGVSDSETDHGSNELVYQPQRQPSQERHGYSKRRQPHISLRNACTPNAHQLELWLHQR</sequence>
<dbReference type="AlphaFoldDB" id="A0A4S8JUK6"/>
<dbReference type="Proteomes" id="UP000317650">
    <property type="component" value="Chromosome 5"/>
</dbReference>
<feature type="compositionally biased region" description="Basic and acidic residues" evidence="1">
    <location>
        <begin position="1"/>
        <end position="16"/>
    </location>
</feature>